<evidence type="ECO:0000313" key="3">
    <source>
        <dbReference type="Proteomes" id="UP001177003"/>
    </source>
</evidence>
<dbReference type="AlphaFoldDB" id="A0AA35VMM6"/>
<dbReference type="Proteomes" id="UP001177003">
    <property type="component" value="Chromosome 1"/>
</dbReference>
<keyword evidence="1" id="KW-1133">Transmembrane helix</keyword>
<organism evidence="2 3">
    <name type="scientific">Lactuca saligna</name>
    <name type="common">Willowleaf lettuce</name>
    <dbReference type="NCBI Taxonomy" id="75948"/>
    <lineage>
        <taxon>Eukaryota</taxon>
        <taxon>Viridiplantae</taxon>
        <taxon>Streptophyta</taxon>
        <taxon>Embryophyta</taxon>
        <taxon>Tracheophyta</taxon>
        <taxon>Spermatophyta</taxon>
        <taxon>Magnoliopsida</taxon>
        <taxon>eudicotyledons</taxon>
        <taxon>Gunneridae</taxon>
        <taxon>Pentapetalae</taxon>
        <taxon>asterids</taxon>
        <taxon>campanulids</taxon>
        <taxon>Asterales</taxon>
        <taxon>Asteraceae</taxon>
        <taxon>Cichorioideae</taxon>
        <taxon>Cichorieae</taxon>
        <taxon>Lactucinae</taxon>
        <taxon>Lactuca</taxon>
    </lineage>
</organism>
<protein>
    <submittedName>
        <fullName evidence="2">Uncharacterized protein</fullName>
    </submittedName>
</protein>
<feature type="transmembrane region" description="Helical" evidence="1">
    <location>
        <begin position="71"/>
        <end position="88"/>
    </location>
</feature>
<accession>A0AA35VMM6</accession>
<sequence>MLVTVGMSATSEDMISRGSKMQENDKKCRRELRGALPPVVYNYVRGCETAKQIWDTLKEKYHGNEKTIVDYWFSIVAMAFTLCLVYLLSSNLQVSNGFDELLRQIVIGTGSNEDPGFRSKLVFSAEISYLTKTAYV</sequence>
<evidence type="ECO:0000256" key="1">
    <source>
        <dbReference type="SAM" id="Phobius"/>
    </source>
</evidence>
<reference evidence="2" key="1">
    <citation type="submission" date="2023-04" db="EMBL/GenBank/DDBJ databases">
        <authorList>
            <person name="Vijverberg K."/>
            <person name="Xiong W."/>
            <person name="Schranz E."/>
        </authorList>
    </citation>
    <scope>NUCLEOTIDE SEQUENCE</scope>
</reference>
<name>A0AA35VMM6_LACSI</name>
<keyword evidence="3" id="KW-1185">Reference proteome</keyword>
<dbReference type="EMBL" id="OX465077">
    <property type="protein sequence ID" value="CAI9269200.1"/>
    <property type="molecule type" value="Genomic_DNA"/>
</dbReference>
<keyword evidence="1" id="KW-0812">Transmembrane</keyword>
<gene>
    <name evidence="2" type="ORF">LSALG_LOCUS9582</name>
</gene>
<evidence type="ECO:0000313" key="2">
    <source>
        <dbReference type="EMBL" id="CAI9269200.1"/>
    </source>
</evidence>
<proteinExistence type="predicted"/>
<dbReference type="Pfam" id="PF14223">
    <property type="entry name" value="Retrotran_gag_2"/>
    <property type="match status" value="1"/>
</dbReference>
<keyword evidence="1" id="KW-0472">Membrane</keyword>